<organism evidence="2 3">
    <name type="scientific">Clostridium facile</name>
    <dbReference type="NCBI Taxonomy" id="2763035"/>
    <lineage>
        <taxon>Bacteria</taxon>
        <taxon>Bacillati</taxon>
        <taxon>Bacillota</taxon>
        <taxon>Clostridia</taxon>
        <taxon>Eubacteriales</taxon>
        <taxon>Clostridiaceae</taxon>
        <taxon>Clostridium</taxon>
    </lineage>
</organism>
<comment type="caution">
    <text evidence="2">The sequence shown here is derived from an EMBL/GenBank/DDBJ whole genome shotgun (WGS) entry which is preliminary data.</text>
</comment>
<feature type="transmembrane region" description="Helical" evidence="1">
    <location>
        <begin position="36"/>
        <end position="55"/>
    </location>
</feature>
<keyword evidence="1" id="KW-1133">Transmembrane helix</keyword>
<dbReference type="RefSeq" id="WP_069987730.1">
    <property type="nucleotide sequence ID" value="NZ_JACOQK010000001.1"/>
</dbReference>
<proteinExistence type="predicted"/>
<protein>
    <submittedName>
        <fullName evidence="2">CvpA family protein</fullName>
    </submittedName>
</protein>
<gene>
    <name evidence="2" type="ORF">H8Z77_09315</name>
</gene>
<evidence type="ECO:0000313" key="3">
    <source>
        <dbReference type="Proteomes" id="UP000649151"/>
    </source>
</evidence>
<evidence type="ECO:0000313" key="2">
    <source>
        <dbReference type="EMBL" id="MBC5788211.1"/>
    </source>
</evidence>
<reference evidence="2 3" key="1">
    <citation type="submission" date="2020-08" db="EMBL/GenBank/DDBJ databases">
        <title>Genome public.</title>
        <authorList>
            <person name="Liu C."/>
            <person name="Sun Q."/>
        </authorList>
    </citation>
    <scope>NUCLEOTIDE SEQUENCE [LARGE SCALE GENOMIC DNA]</scope>
    <source>
        <strain evidence="2 3">NSJ-27</strain>
    </source>
</reference>
<accession>A0ABR7ISU1</accession>
<dbReference type="EMBL" id="JACOQK010000001">
    <property type="protein sequence ID" value="MBC5788211.1"/>
    <property type="molecule type" value="Genomic_DNA"/>
</dbReference>
<feature type="transmembrane region" description="Helical" evidence="1">
    <location>
        <begin position="94"/>
        <end position="113"/>
    </location>
</feature>
<evidence type="ECO:0000256" key="1">
    <source>
        <dbReference type="SAM" id="Phobius"/>
    </source>
</evidence>
<keyword evidence="1" id="KW-0472">Membrane</keyword>
<feature type="transmembrane region" description="Helical" evidence="1">
    <location>
        <begin position="12"/>
        <end position="30"/>
    </location>
</feature>
<keyword evidence="3" id="KW-1185">Reference proteome</keyword>
<keyword evidence="1" id="KW-0812">Transmembrane</keyword>
<name>A0ABR7ISU1_9CLOT</name>
<dbReference type="Proteomes" id="UP000649151">
    <property type="component" value="Unassembled WGS sequence"/>
</dbReference>
<sequence>MSKKIKKIVIPLLVSVVLGFVWFYITIPAINLKSSSFYSFLLFLIVVFIVTRLIITFSIRGIRDKVTDFKDQHQDGGEKVFADMKPTSKKKLKIAAWVVGILLVGAGIIWLTSSEITNAKKYQQQLTVNTRDFQKDVAEIPISQIPIVDKDTAIRLGDRKLGEVVELTSQFEVSPLYSQINMNNAPTRVSPLVYADPIKWLTNQSEGIPYYIKIDMATQDTQLVELEKPMKYSPCEYFNRRLERHVRFAYPTLMFEDPTFEVDDDGNPYWVVPVYDYKIGLIGGKDITGIVLVDAVSGEMTHYSVADVPQWIDQVYPDDLLNTQANNWGKYTNGFINSVIGQKNVIKTTDGYNHLALDDDLWMYTGLSSVTADQSNIGFLLVNKRTKETRYYQINGADESSAMGSAEGKVQEKEYVATFPILINVAERPTYFVSLKDAAGLVKEFAFVSVENYQTVGVGDTLSSAQDSYIKQLKSSGQAPESETTSASGTIAQITSAVKEGNTYYYFTLDGKPEEIYVASIELSDGLPMLKQGDTVTLEFQEDAFRYRQVTTIEIGTSSSIE</sequence>